<keyword evidence="3" id="KW-0472">Membrane</keyword>
<accession>A0A137P935</accession>
<dbReference type="SUPFAM" id="SSF81653">
    <property type="entry name" value="Calcium ATPase, transduction domain A"/>
    <property type="match status" value="1"/>
</dbReference>
<keyword evidence="2" id="KW-1003">Cell membrane</keyword>
<dbReference type="Gene3D" id="1.20.1110.10">
    <property type="entry name" value="Calcium-transporting ATPase, transmembrane domain"/>
    <property type="match status" value="1"/>
</dbReference>
<dbReference type="STRING" id="796925.A0A137P935"/>
<protein>
    <recommendedName>
        <fullName evidence="4">Cation-transporting P-type ATPase N-terminal domain-containing protein</fullName>
    </recommendedName>
</protein>
<dbReference type="GO" id="GO:0005886">
    <property type="term" value="C:plasma membrane"/>
    <property type="evidence" value="ECO:0007669"/>
    <property type="project" value="UniProtKB-SubCell"/>
</dbReference>
<sequence length="240" mass="26616">MPDQELQLNRTLTVEFRTYSVRVGEARRSGENRDSSLAEELRNDYHTLSLDDVSSRYNTNIKGGLDGSSAAKRLARNGKNVISPPPSNYFKKFIDYTFGGFSTLLWIASIICFLAYQPLGGDAADPTNLGLAILLLIVIFIQIFFNAYQDYSSSKVMASINNMLPSQVIVSRDSKEVSVPTSELVLGDLIHIKYGNKIPADLRIIQTSDLKLDKSVLTGEVEPVNCTVECTDDNHLESKN</sequence>
<feature type="transmembrane region" description="Helical" evidence="3">
    <location>
        <begin position="93"/>
        <end position="116"/>
    </location>
</feature>
<comment type="subcellular location">
    <subcellularLocation>
        <location evidence="1">Cell membrane</location>
        <topology evidence="1">Multi-pass membrane protein</topology>
    </subcellularLocation>
</comment>
<keyword evidence="3" id="KW-0812">Transmembrane</keyword>
<feature type="transmembrane region" description="Helical" evidence="3">
    <location>
        <begin position="128"/>
        <end position="148"/>
    </location>
</feature>
<dbReference type="GO" id="GO:0005391">
    <property type="term" value="F:P-type sodium:potassium-exchanging transporter activity"/>
    <property type="evidence" value="ECO:0007669"/>
    <property type="project" value="TreeGrafter"/>
</dbReference>
<feature type="non-terminal residue" evidence="5">
    <location>
        <position position="240"/>
    </location>
</feature>
<feature type="domain" description="Cation-transporting P-type ATPase N-terminal" evidence="4">
    <location>
        <begin position="44"/>
        <end position="117"/>
    </location>
</feature>
<evidence type="ECO:0000256" key="3">
    <source>
        <dbReference type="SAM" id="Phobius"/>
    </source>
</evidence>
<dbReference type="GO" id="GO:0006883">
    <property type="term" value="P:intracellular sodium ion homeostasis"/>
    <property type="evidence" value="ECO:0007669"/>
    <property type="project" value="TreeGrafter"/>
</dbReference>
<dbReference type="InterPro" id="IPR050510">
    <property type="entry name" value="Cation_transp_ATPase_P-type"/>
</dbReference>
<evidence type="ECO:0000259" key="4">
    <source>
        <dbReference type="SMART" id="SM00831"/>
    </source>
</evidence>
<dbReference type="AlphaFoldDB" id="A0A137P935"/>
<dbReference type="InterPro" id="IPR023298">
    <property type="entry name" value="ATPase_P-typ_TM_dom_sf"/>
</dbReference>
<dbReference type="GO" id="GO:0036376">
    <property type="term" value="P:sodium ion export across plasma membrane"/>
    <property type="evidence" value="ECO:0007669"/>
    <property type="project" value="TreeGrafter"/>
</dbReference>
<evidence type="ECO:0000256" key="1">
    <source>
        <dbReference type="ARBA" id="ARBA00004651"/>
    </source>
</evidence>
<keyword evidence="3" id="KW-1133">Transmembrane helix</keyword>
<evidence type="ECO:0000313" key="5">
    <source>
        <dbReference type="EMBL" id="KXN71431.1"/>
    </source>
</evidence>
<organism evidence="5 6">
    <name type="scientific">Conidiobolus coronatus (strain ATCC 28846 / CBS 209.66 / NRRL 28638)</name>
    <name type="common">Delacroixia coronata</name>
    <dbReference type="NCBI Taxonomy" id="796925"/>
    <lineage>
        <taxon>Eukaryota</taxon>
        <taxon>Fungi</taxon>
        <taxon>Fungi incertae sedis</taxon>
        <taxon>Zoopagomycota</taxon>
        <taxon>Entomophthoromycotina</taxon>
        <taxon>Entomophthoromycetes</taxon>
        <taxon>Entomophthorales</taxon>
        <taxon>Ancylistaceae</taxon>
        <taxon>Conidiobolus</taxon>
    </lineage>
</organism>
<keyword evidence="6" id="KW-1185">Reference proteome</keyword>
<dbReference type="InterPro" id="IPR059000">
    <property type="entry name" value="ATPase_P-type_domA"/>
</dbReference>
<evidence type="ECO:0000313" key="6">
    <source>
        <dbReference type="Proteomes" id="UP000070444"/>
    </source>
</evidence>
<name>A0A137P935_CONC2</name>
<dbReference type="Pfam" id="PF00690">
    <property type="entry name" value="Cation_ATPase_N"/>
    <property type="match status" value="1"/>
</dbReference>
<dbReference type="SMART" id="SM00831">
    <property type="entry name" value="Cation_ATPase_N"/>
    <property type="match status" value="1"/>
</dbReference>
<dbReference type="GO" id="GO:0030007">
    <property type="term" value="P:intracellular potassium ion homeostasis"/>
    <property type="evidence" value="ECO:0007669"/>
    <property type="project" value="TreeGrafter"/>
</dbReference>
<dbReference type="InterPro" id="IPR004014">
    <property type="entry name" value="ATPase_P-typ_cation-transptr_N"/>
</dbReference>
<dbReference type="EMBL" id="KQ964475">
    <property type="protein sequence ID" value="KXN71431.1"/>
    <property type="molecule type" value="Genomic_DNA"/>
</dbReference>
<dbReference type="PANTHER" id="PTHR43294:SF21">
    <property type="entry name" value="CATION TRANSPORTING ATPASE"/>
    <property type="match status" value="1"/>
</dbReference>
<dbReference type="InterPro" id="IPR008250">
    <property type="entry name" value="ATPase_P-typ_transduc_dom_A_sf"/>
</dbReference>
<dbReference type="PANTHER" id="PTHR43294">
    <property type="entry name" value="SODIUM/POTASSIUM-TRANSPORTING ATPASE SUBUNIT ALPHA"/>
    <property type="match status" value="1"/>
</dbReference>
<dbReference type="Pfam" id="PF00122">
    <property type="entry name" value="E1-E2_ATPase"/>
    <property type="match status" value="1"/>
</dbReference>
<evidence type="ECO:0000256" key="2">
    <source>
        <dbReference type="ARBA" id="ARBA00022475"/>
    </source>
</evidence>
<dbReference type="Gene3D" id="2.70.150.10">
    <property type="entry name" value="Calcium-transporting ATPase, cytoplasmic transduction domain A"/>
    <property type="match status" value="1"/>
</dbReference>
<dbReference type="OrthoDB" id="158672at2759"/>
<dbReference type="Proteomes" id="UP000070444">
    <property type="component" value="Unassembled WGS sequence"/>
</dbReference>
<gene>
    <name evidence="5" type="ORF">CONCODRAFT_5866</name>
</gene>
<proteinExistence type="predicted"/>
<reference evidence="5 6" key="1">
    <citation type="journal article" date="2015" name="Genome Biol. Evol.">
        <title>Phylogenomic analyses indicate that early fungi evolved digesting cell walls of algal ancestors of land plants.</title>
        <authorList>
            <person name="Chang Y."/>
            <person name="Wang S."/>
            <person name="Sekimoto S."/>
            <person name="Aerts A.L."/>
            <person name="Choi C."/>
            <person name="Clum A."/>
            <person name="LaButti K.M."/>
            <person name="Lindquist E.A."/>
            <person name="Yee Ngan C."/>
            <person name="Ohm R.A."/>
            <person name="Salamov A.A."/>
            <person name="Grigoriev I.V."/>
            <person name="Spatafora J.W."/>
            <person name="Berbee M.L."/>
        </authorList>
    </citation>
    <scope>NUCLEOTIDE SEQUENCE [LARGE SCALE GENOMIC DNA]</scope>
    <source>
        <strain evidence="5 6">NRRL 28638</strain>
    </source>
</reference>
<dbReference type="GO" id="GO:1990573">
    <property type="term" value="P:potassium ion import across plasma membrane"/>
    <property type="evidence" value="ECO:0007669"/>
    <property type="project" value="TreeGrafter"/>
</dbReference>
<dbReference type="SUPFAM" id="SSF81665">
    <property type="entry name" value="Calcium ATPase, transmembrane domain M"/>
    <property type="match status" value="1"/>
</dbReference>
<dbReference type="GO" id="GO:1902600">
    <property type="term" value="P:proton transmembrane transport"/>
    <property type="evidence" value="ECO:0007669"/>
    <property type="project" value="TreeGrafter"/>
</dbReference>